<dbReference type="CDD" id="cd03316">
    <property type="entry name" value="MR_like"/>
    <property type="match status" value="1"/>
</dbReference>
<dbReference type="InterPro" id="IPR029065">
    <property type="entry name" value="Enolase_C-like"/>
</dbReference>
<dbReference type="InterPro" id="IPR018110">
    <property type="entry name" value="Mandel_Rmase/mucon_lact_enz_CS"/>
</dbReference>
<dbReference type="OrthoDB" id="9802699at2"/>
<dbReference type="RefSeq" id="WP_040112073.1">
    <property type="nucleotide sequence ID" value="NZ_CP006990.1"/>
</dbReference>
<dbReference type="PROSITE" id="PS00909">
    <property type="entry name" value="MR_MLE_2"/>
    <property type="match status" value="1"/>
</dbReference>
<dbReference type="InterPro" id="IPR036849">
    <property type="entry name" value="Enolase-like_C_sf"/>
</dbReference>
<evidence type="ECO:0000256" key="1">
    <source>
        <dbReference type="ARBA" id="ARBA00023239"/>
    </source>
</evidence>
<dbReference type="Pfam" id="PF02746">
    <property type="entry name" value="MR_MLE_N"/>
    <property type="match status" value="1"/>
</dbReference>
<dbReference type="SUPFAM" id="SSF54826">
    <property type="entry name" value="Enolase N-terminal domain-like"/>
    <property type="match status" value="1"/>
</dbReference>
<dbReference type="PANTHER" id="PTHR48080">
    <property type="entry name" value="D-GALACTONATE DEHYDRATASE-RELATED"/>
    <property type="match status" value="1"/>
</dbReference>
<dbReference type="EMBL" id="CP006990">
    <property type="protein sequence ID" value="AIC30677.1"/>
    <property type="molecule type" value="Genomic_DNA"/>
</dbReference>
<dbReference type="InterPro" id="IPR013341">
    <property type="entry name" value="Mandelate_racemase_N_dom"/>
</dbReference>
<dbReference type="Proteomes" id="UP000027180">
    <property type="component" value="Plasmid pRetIE4771d"/>
</dbReference>
<dbReference type="InterPro" id="IPR029017">
    <property type="entry name" value="Enolase-like_N"/>
</dbReference>
<evidence type="ECO:0000313" key="4">
    <source>
        <dbReference type="Proteomes" id="UP000027180"/>
    </source>
</evidence>
<geneLocation type="plasmid" evidence="3 4">
    <name>pRetIE4771d</name>
</geneLocation>
<gene>
    <name evidence="3" type="ORF">IE4771_PD00122</name>
</gene>
<dbReference type="PANTHER" id="PTHR48080:SF2">
    <property type="entry name" value="D-GALACTONATE DEHYDRATASE"/>
    <property type="match status" value="1"/>
</dbReference>
<feature type="domain" description="Mandelate racemase/muconate lactonizing enzyme C-terminal" evidence="2">
    <location>
        <begin position="133"/>
        <end position="240"/>
    </location>
</feature>
<dbReference type="HOGENOM" id="CLU_030273_3_2_5"/>
<dbReference type="Gene3D" id="3.30.390.10">
    <property type="entry name" value="Enolase-like, N-terminal domain"/>
    <property type="match status" value="1"/>
</dbReference>
<keyword evidence="1" id="KW-0456">Lyase</keyword>
<reference evidence="3 4" key="1">
    <citation type="submission" date="2013-12" db="EMBL/GenBank/DDBJ databases">
        <title>Complete genome sequence of Rhizobium etli bv. mimosae IE4771.</title>
        <authorList>
            <person name="Bustos P."/>
            <person name="Santamaria R.I."/>
            <person name="Lozano L."/>
            <person name="Ormeno-Orrillo E."/>
            <person name="Rogel M.A."/>
            <person name="Romero D."/>
            <person name="Cevallos M.A."/>
            <person name="Martinez-Romero E."/>
            <person name="Gonzalez V."/>
        </authorList>
    </citation>
    <scope>NUCLEOTIDE SEQUENCE [LARGE SCALE GENOMIC DNA]</scope>
    <source>
        <strain evidence="3 4">IE4771</strain>
        <plasmid evidence="4">Plasmid pRetIE4771d</plasmid>
    </source>
</reference>
<dbReference type="SMART" id="SM00922">
    <property type="entry name" value="MR_MLE"/>
    <property type="match status" value="1"/>
</dbReference>
<sequence>MTTKLKITAIKPYPVWVGTRNQMLVKIETDTGVFGWGESGLSGREKAVAGAIEHYREFLIGRDPMQIGRIWQEIYRSQYFEGGRVLQAAISAIDIALHDIKGKALGVPAYELLGGKQRDRIPTFASTGDEAEGEVAIERARELRAQGWQAIRFFPIGQNSKDIFEPRESIGATATMLNKAREALGDDVVLGIDYHHRLSVAEAASFCNKLGRGVLDFLEEPIRDETPEAYESLRTMTDIPFAIGEEFASKWQFLPYIERGIHQFNRLDVCNVGGLTEAMKVAGWSEAHYVDLMPHNPLGPVCTAATIHLAAAVPNFAWLETRAPEAKLGFDNSDFFPVQPRLDGPDYPVSDQPGLGVEVNEEAVKAESFRFWEAPHLKRRDGSVTNW</sequence>
<dbReference type="AlphaFoldDB" id="A0A060IA75"/>
<proteinExistence type="predicted"/>
<dbReference type="GO" id="GO:0000287">
    <property type="term" value="F:magnesium ion binding"/>
    <property type="evidence" value="ECO:0007669"/>
    <property type="project" value="UniProtKB-ARBA"/>
</dbReference>
<dbReference type="Gene3D" id="3.20.20.120">
    <property type="entry name" value="Enolase-like C-terminal domain"/>
    <property type="match status" value="1"/>
</dbReference>
<organism evidence="3 4">
    <name type="scientific">Rhizobium etli bv. mimosae str. IE4771</name>
    <dbReference type="NCBI Taxonomy" id="1432050"/>
    <lineage>
        <taxon>Bacteria</taxon>
        <taxon>Pseudomonadati</taxon>
        <taxon>Pseudomonadota</taxon>
        <taxon>Alphaproteobacteria</taxon>
        <taxon>Hyphomicrobiales</taxon>
        <taxon>Rhizobiaceae</taxon>
        <taxon>Rhizobium/Agrobacterium group</taxon>
        <taxon>Rhizobium</taxon>
    </lineage>
</organism>
<dbReference type="SUPFAM" id="SSF51604">
    <property type="entry name" value="Enolase C-terminal domain-like"/>
    <property type="match status" value="1"/>
</dbReference>
<dbReference type="GO" id="GO:0009063">
    <property type="term" value="P:amino acid catabolic process"/>
    <property type="evidence" value="ECO:0007669"/>
    <property type="project" value="InterPro"/>
</dbReference>
<protein>
    <submittedName>
        <fullName evidence="3">Mandelate racemase/muconate lactonizing protein</fullName>
    </submittedName>
</protein>
<evidence type="ECO:0000313" key="3">
    <source>
        <dbReference type="EMBL" id="AIC30677.1"/>
    </source>
</evidence>
<keyword evidence="3" id="KW-0614">Plasmid</keyword>
<dbReference type="SFLD" id="SFLDS00001">
    <property type="entry name" value="Enolase"/>
    <property type="match status" value="1"/>
</dbReference>
<dbReference type="SFLD" id="SFLDG00179">
    <property type="entry name" value="mandelate_racemase"/>
    <property type="match status" value="1"/>
</dbReference>
<dbReference type="InterPro" id="IPR034593">
    <property type="entry name" value="DgoD-like"/>
</dbReference>
<dbReference type="KEGG" id="rei:IE4771_PD00122"/>
<dbReference type="InterPro" id="IPR013342">
    <property type="entry name" value="Mandelate_racemase_C"/>
</dbReference>
<name>A0A060IA75_RHIET</name>
<evidence type="ECO:0000259" key="2">
    <source>
        <dbReference type="SMART" id="SM00922"/>
    </source>
</evidence>
<dbReference type="GO" id="GO:0016829">
    <property type="term" value="F:lyase activity"/>
    <property type="evidence" value="ECO:0007669"/>
    <property type="project" value="UniProtKB-KW"/>
</dbReference>
<accession>A0A060IA75</accession>
<dbReference type="Pfam" id="PF13378">
    <property type="entry name" value="MR_MLE_C"/>
    <property type="match status" value="1"/>
</dbReference>